<dbReference type="InterPro" id="IPR058770">
    <property type="entry name" value="PWI_ABCF3"/>
</dbReference>
<dbReference type="InterPro" id="IPR050611">
    <property type="entry name" value="ABCF"/>
</dbReference>
<dbReference type="Pfam" id="PF00005">
    <property type="entry name" value="ABC_tran"/>
    <property type="match status" value="2"/>
</dbReference>
<dbReference type="PROSITE" id="PS00211">
    <property type="entry name" value="ABC_TRANSPORTER_1"/>
    <property type="match status" value="2"/>
</dbReference>
<dbReference type="AlphaFoldDB" id="A0A8C3L5H1"/>
<dbReference type="PANTHER" id="PTHR19211:SF117">
    <property type="entry name" value="ATP-BINDING CASSETTE SUB-FAMILY F MEMBER 3"/>
    <property type="match status" value="1"/>
</dbReference>
<dbReference type="FunFam" id="3.40.50.300:FF:001197">
    <property type="entry name" value="Putative ATP-binding cassette family ATPase"/>
    <property type="match status" value="1"/>
</dbReference>
<dbReference type="PROSITE" id="PS50893">
    <property type="entry name" value="ABC_TRANSPORTER_2"/>
    <property type="match status" value="1"/>
</dbReference>
<dbReference type="SMART" id="SM00382">
    <property type="entry name" value="AAA"/>
    <property type="match status" value="2"/>
</dbReference>
<dbReference type="Proteomes" id="UP000694543">
    <property type="component" value="Unplaced"/>
</dbReference>
<reference evidence="8" key="2">
    <citation type="submission" date="2025-09" db="UniProtKB">
        <authorList>
            <consortium name="Ensembl"/>
        </authorList>
    </citation>
    <scope>IDENTIFICATION</scope>
</reference>
<comment type="similarity">
    <text evidence="1">Belongs to the ABC transporter superfamily. ABCF family. EF3 subfamily.</text>
</comment>
<dbReference type="InterPro" id="IPR027417">
    <property type="entry name" value="P-loop_NTPase"/>
</dbReference>
<evidence type="ECO:0000256" key="2">
    <source>
        <dbReference type="ARBA" id="ARBA00022737"/>
    </source>
</evidence>
<keyword evidence="5" id="KW-0007">Acetylation</keyword>
<keyword evidence="3" id="KW-0547">Nucleotide-binding</keyword>
<evidence type="ECO:0000256" key="5">
    <source>
        <dbReference type="ARBA" id="ARBA00022990"/>
    </source>
</evidence>
<feature type="compositionally biased region" description="Basic and acidic residues" evidence="6">
    <location>
        <begin position="115"/>
        <end position="129"/>
    </location>
</feature>
<evidence type="ECO:0000256" key="1">
    <source>
        <dbReference type="ARBA" id="ARBA00011054"/>
    </source>
</evidence>
<dbReference type="InterPro" id="IPR032781">
    <property type="entry name" value="ABC_tran_Xtn"/>
</dbReference>
<sequence length="664" mass="74842">MASCSDILRSEFPELDGEVFAYVTGILHSSGADFESVDELVEAVGELLQEVSRDGKDERAIREVCQRLFNCLQGPHHSPPHPLTDASTDLLPGLLLKRGQTSMVNAKKLEKAEAKLKAKQDKRMERDSVKSSGPPVLEEATASQAASKKETRMESSGKNKSYDVRIENFDVSFGERVLLAGADLNLAFGRRYGLVGRNGLGKTTLLKMIASRSLRIPSHISILHVEQEVAGDETPALQSVLECDTIRESLLREEKELTAKVNAGRGEGTEGARLSEIYAKLEEIEADKAPARASVILAGLGFNAKMQQQTTKEFSGGWRMRLALARALFARPDLLLLDEPTNMLDVRAILWLENYLQTWQSTILVVSHDRNFLNTVATDIIHLHSQRLDTYRGDFENFMKTKEERLKNQQREYEAQQQYREHIQVFIDRFRYNANRASQVQSKLKLLEKLPELKPVDKESEVMMKFPDGFEKFSPPILQLDEVDFCYDPSHYIFRSLSVSADLESRICVVGENGAGRHHVDQLDLNISAVELLARKFPGKTEEEYRHQLGSYGVSGELAVRPVASLSGGQKSRVAFAQMTMSCPNFYILDEPTNHLDMETIEALAKALNKFRGGIILVSHDECFIRLVCHELWVCENATVTRIEGGFDQYRDILKEQFRKEGFL</sequence>
<evidence type="ECO:0000256" key="6">
    <source>
        <dbReference type="SAM" id="MobiDB-lite"/>
    </source>
</evidence>
<keyword evidence="9" id="KW-1185">Reference proteome</keyword>
<dbReference type="CDD" id="cd03221">
    <property type="entry name" value="ABCF_EF-3"/>
    <property type="match status" value="2"/>
</dbReference>
<dbReference type="SUPFAM" id="SSF52540">
    <property type="entry name" value="P-loop containing nucleoside triphosphate hydrolases"/>
    <property type="match status" value="2"/>
</dbReference>
<evidence type="ECO:0000313" key="9">
    <source>
        <dbReference type="Proteomes" id="UP000694543"/>
    </source>
</evidence>
<evidence type="ECO:0000259" key="7">
    <source>
        <dbReference type="PROSITE" id="PS50893"/>
    </source>
</evidence>
<dbReference type="Ensembl" id="ENSCPIT00010004323.1">
    <property type="protein sequence ID" value="ENSCPIP00010003658.1"/>
    <property type="gene ID" value="ENSCPIG00010002827.1"/>
</dbReference>
<evidence type="ECO:0000256" key="4">
    <source>
        <dbReference type="ARBA" id="ARBA00022840"/>
    </source>
</evidence>
<dbReference type="FunFam" id="3.40.50.300:FF:000688">
    <property type="entry name" value="ATP-binding cassette sub-family F member 3"/>
    <property type="match status" value="1"/>
</dbReference>
<dbReference type="Pfam" id="PF12848">
    <property type="entry name" value="ABC_tran_Xtn"/>
    <property type="match status" value="1"/>
</dbReference>
<dbReference type="GO" id="GO:0016887">
    <property type="term" value="F:ATP hydrolysis activity"/>
    <property type="evidence" value="ECO:0007669"/>
    <property type="project" value="InterPro"/>
</dbReference>
<evidence type="ECO:0000313" key="8">
    <source>
        <dbReference type="Ensembl" id="ENSCPIP00010003658.1"/>
    </source>
</evidence>
<feature type="compositionally biased region" description="Basic and acidic residues" evidence="6">
    <location>
        <begin position="147"/>
        <end position="159"/>
    </location>
</feature>
<feature type="region of interest" description="Disordered" evidence="6">
    <location>
        <begin position="115"/>
        <end position="159"/>
    </location>
</feature>
<reference evidence="8" key="1">
    <citation type="submission" date="2025-08" db="UniProtKB">
        <authorList>
            <consortium name="Ensembl"/>
        </authorList>
    </citation>
    <scope>IDENTIFICATION</scope>
</reference>
<dbReference type="PANTHER" id="PTHR19211">
    <property type="entry name" value="ATP-BINDING TRANSPORT PROTEIN-RELATED"/>
    <property type="match status" value="1"/>
</dbReference>
<dbReference type="InterPro" id="IPR017871">
    <property type="entry name" value="ABC_transporter-like_CS"/>
</dbReference>
<dbReference type="Pfam" id="PF26051">
    <property type="entry name" value="PWI_ABCF3"/>
    <property type="match status" value="1"/>
</dbReference>
<proteinExistence type="inferred from homology"/>
<accession>A0A8C3L5H1</accession>
<dbReference type="InterPro" id="IPR003593">
    <property type="entry name" value="AAA+_ATPase"/>
</dbReference>
<keyword evidence="4" id="KW-0067">ATP-binding</keyword>
<keyword evidence="2" id="KW-0677">Repeat</keyword>
<dbReference type="GO" id="GO:0005524">
    <property type="term" value="F:ATP binding"/>
    <property type="evidence" value="ECO:0007669"/>
    <property type="project" value="UniProtKB-KW"/>
</dbReference>
<organism evidence="8 9">
    <name type="scientific">Chrysolophus pictus</name>
    <name type="common">Golden pheasant</name>
    <name type="synonym">Phasianus pictus</name>
    <dbReference type="NCBI Taxonomy" id="9089"/>
    <lineage>
        <taxon>Eukaryota</taxon>
        <taxon>Metazoa</taxon>
        <taxon>Chordata</taxon>
        <taxon>Craniata</taxon>
        <taxon>Vertebrata</taxon>
        <taxon>Euteleostomi</taxon>
        <taxon>Archelosauria</taxon>
        <taxon>Archosauria</taxon>
        <taxon>Dinosauria</taxon>
        <taxon>Saurischia</taxon>
        <taxon>Theropoda</taxon>
        <taxon>Coelurosauria</taxon>
        <taxon>Aves</taxon>
        <taxon>Neognathae</taxon>
        <taxon>Galloanserae</taxon>
        <taxon>Galliformes</taxon>
        <taxon>Phasianidae</taxon>
        <taxon>Phasianinae</taxon>
        <taxon>Chrysolophus</taxon>
    </lineage>
</organism>
<name>A0A8C3L5H1_CHRPC</name>
<dbReference type="Gene3D" id="3.40.50.300">
    <property type="entry name" value="P-loop containing nucleotide triphosphate hydrolases"/>
    <property type="match status" value="2"/>
</dbReference>
<evidence type="ECO:0000256" key="3">
    <source>
        <dbReference type="ARBA" id="ARBA00022741"/>
    </source>
</evidence>
<dbReference type="InterPro" id="IPR003439">
    <property type="entry name" value="ABC_transporter-like_ATP-bd"/>
</dbReference>
<feature type="domain" description="ABC transporter" evidence="7">
    <location>
        <begin position="164"/>
        <end position="410"/>
    </location>
</feature>
<protein>
    <submittedName>
        <fullName evidence="8">ATP binding cassette subfamily F member 3</fullName>
    </submittedName>
</protein>